<dbReference type="InterPro" id="IPR035093">
    <property type="entry name" value="RelE/ParE_toxin_dom_sf"/>
</dbReference>
<dbReference type="EMBL" id="JBHULC010000008">
    <property type="protein sequence ID" value="MFD2520832.1"/>
    <property type="molecule type" value="Genomic_DNA"/>
</dbReference>
<dbReference type="Proteomes" id="UP001597510">
    <property type="component" value="Unassembled WGS sequence"/>
</dbReference>
<organism evidence="2 3">
    <name type="scientific">Emticicia soli</name>
    <dbReference type="NCBI Taxonomy" id="2027878"/>
    <lineage>
        <taxon>Bacteria</taxon>
        <taxon>Pseudomonadati</taxon>
        <taxon>Bacteroidota</taxon>
        <taxon>Cytophagia</taxon>
        <taxon>Cytophagales</taxon>
        <taxon>Leadbetterellaceae</taxon>
        <taxon>Emticicia</taxon>
    </lineage>
</organism>
<evidence type="ECO:0000313" key="2">
    <source>
        <dbReference type="EMBL" id="MFD2520832.1"/>
    </source>
</evidence>
<accession>A0ABW5J633</accession>
<evidence type="ECO:0000256" key="1">
    <source>
        <dbReference type="ARBA" id="ARBA00022649"/>
    </source>
</evidence>
<keyword evidence="1" id="KW-1277">Toxin-antitoxin system</keyword>
<gene>
    <name evidence="2" type="ORF">ACFSR2_08060</name>
</gene>
<reference evidence="3" key="1">
    <citation type="journal article" date="2019" name="Int. J. Syst. Evol. Microbiol.">
        <title>The Global Catalogue of Microorganisms (GCM) 10K type strain sequencing project: providing services to taxonomists for standard genome sequencing and annotation.</title>
        <authorList>
            <consortium name="The Broad Institute Genomics Platform"/>
            <consortium name="The Broad Institute Genome Sequencing Center for Infectious Disease"/>
            <person name="Wu L."/>
            <person name="Ma J."/>
        </authorList>
    </citation>
    <scope>NUCLEOTIDE SEQUENCE [LARGE SCALE GENOMIC DNA]</scope>
    <source>
        <strain evidence="3">KCTC 52344</strain>
    </source>
</reference>
<dbReference type="InterPro" id="IPR007712">
    <property type="entry name" value="RelE/ParE_toxin"/>
</dbReference>
<sequence length="97" mass="11263">MREVVITDKATEEIEAIASFLQNTYSNKVKVDFLVRLSEKLLLIEKMPFMYPASAKNPRVRKCIIHKNAACFYQIDDEKVYILAIIDTRTDSESSRF</sequence>
<dbReference type="Gene3D" id="3.30.2310.20">
    <property type="entry name" value="RelE-like"/>
    <property type="match status" value="1"/>
</dbReference>
<keyword evidence="3" id="KW-1185">Reference proteome</keyword>
<comment type="caution">
    <text evidence="2">The sequence shown here is derived from an EMBL/GenBank/DDBJ whole genome shotgun (WGS) entry which is preliminary data.</text>
</comment>
<protein>
    <submittedName>
        <fullName evidence="2">Type II toxin-antitoxin system RelE/ParE family toxin</fullName>
    </submittedName>
</protein>
<evidence type="ECO:0000313" key="3">
    <source>
        <dbReference type="Proteomes" id="UP001597510"/>
    </source>
</evidence>
<proteinExistence type="predicted"/>
<dbReference type="Pfam" id="PF05016">
    <property type="entry name" value="ParE_toxin"/>
    <property type="match status" value="1"/>
</dbReference>
<dbReference type="RefSeq" id="WP_340235165.1">
    <property type="nucleotide sequence ID" value="NZ_JBBEWC010000003.1"/>
</dbReference>
<name>A0ABW5J633_9BACT</name>